<dbReference type="OMA" id="MICDING"/>
<protein>
    <recommendedName>
        <fullName evidence="1">KIB1-4 beta-propeller domain-containing protein</fullName>
    </recommendedName>
</protein>
<name>A0A0E0LQU1_ORYPU</name>
<dbReference type="PANTHER" id="PTHR34708">
    <property type="entry name" value="OS07G0440000 PROTEIN"/>
    <property type="match status" value="1"/>
</dbReference>
<dbReference type="EnsemblPlants" id="OPUNC08G01590.1">
    <property type="protein sequence ID" value="OPUNC08G01590.1"/>
    <property type="gene ID" value="OPUNC08G01590"/>
</dbReference>
<dbReference type="InterPro" id="IPR036047">
    <property type="entry name" value="F-box-like_dom_sf"/>
</dbReference>
<dbReference type="HOGENOM" id="CLU_041219_0_0_1"/>
<reference evidence="2" key="1">
    <citation type="submission" date="2015-04" db="UniProtKB">
        <authorList>
            <consortium name="EnsemblPlants"/>
        </authorList>
    </citation>
    <scope>IDENTIFICATION</scope>
</reference>
<dbReference type="AlphaFoldDB" id="A0A0E0LQU1"/>
<evidence type="ECO:0000313" key="3">
    <source>
        <dbReference type="Proteomes" id="UP000026962"/>
    </source>
</evidence>
<organism evidence="2">
    <name type="scientific">Oryza punctata</name>
    <name type="common">Red rice</name>
    <dbReference type="NCBI Taxonomy" id="4537"/>
    <lineage>
        <taxon>Eukaryota</taxon>
        <taxon>Viridiplantae</taxon>
        <taxon>Streptophyta</taxon>
        <taxon>Embryophyta</taxon>
        <taxon>Tracheophyta</taxon>
        <taxon>Spermatophyta</taxon>
        <taxon>Magnoliopsida</taxon>
        <taxon>Liliopsida</taxon>
        <taxon>Poales</taxon>
        <taxon>Poaceae</taxon>
        <taxon>BOP clade</taxon>
        <taxon>Oryzoideae</taxon>
        <taxon>Oryzeae</taxon>
        <taxon>Oryzinae</taxon>
        <taxon>Oryza</taxon>
    </lineage>
</organism>
<dbReference type="Gene3D" id="1.20.1280.50">
    <property type="match status" value="1"/>
</dbReference>
<feature type="domain" description="KIB1-4 beta-propeller" evidence="1">
    <location>
        <begin position="77"/>
        <end position="264"/>
    </location>
</feature>
<proteinExistence type="predicted"/>
<sequence length="293" mass="32193">MASSRGWGDLPADLLALIADGLPIQAYTRVRAVCTAWRAAIPAASPSLLVRLDWNRHDAWFLSPRISTALHENLATLLPARSSCLGSAHGWVAVHDPIFYELRFGLVNPLTGVEIPFSSFPHFVEHKLWVPKVVFAPSPTPSDFTAAAITGHGRVITYTAQGNSGWTDVECPRLVQGDYIADVVYHEERGGERAVYCLTTSGDVHALRLHAGAFEPLFDKGKAVFDAAAAFAPPYDTIRYCTNTKNLVVCDDGDLYQIWRNNTCTRMGPLPGGGSYRTQFRRTCQPKFDRSAS</sequence>
<dbReference type="SUPFAM" id="SSF81383">
    <property type="entry name" value="F-box domain"/>
    <property type="match status" value="1"/>
</dbReference>
<accession>A0A0E0LQU1</accession>
<dbReference type="Pfam" id="PF03478">
    <property type="entry name" value="Beta-prop_KIB1-4"/>
    <property type="match status" value="1"/>
</dbReference>
<reference evidence="2" key="2">
    <citation type="submission" date="2018-05" db="EMBL/GenBank/DDBJ databases">
        <title>OpunRS2 (Oryza punctata Reference Sequence Version 2).</title>
        <authorList>
            <person name="Zhang J."/>
            <person name="Kudrna D."/>
            <person name="Lee S."/>
            <person name="Talag J."/>
            <person name="Welchert J."/>
            <person name="Wing R.A."/>
        </authorList>
    </citation>
    <scope>NUCLEOTIDE SEQUENCE [LARGE SCALE GENOMIC DNA]</scope>
</reference>
<keyword evidence="3" id="KW-1185">Reference proteome</keyword>
<evidence type="ECO:0000259" key="1">
    <source>
        <dbReference type="Pfam" id="PF03478"/>
    </source>
</evidence>
<dbReference type="PANTHER" id="PTHR34708:SF1">
    <property type="entry name" value="OS08G0126400 PROTEIN"/>
    <property type="match status" value="1"/>
</dbReference>
<dbReference type="Gramene" id="OPUNC08G01590.1">
    <property type="protein sequence ID" value="OPUNC08G01590.1"/>
    <property type="gene ID" value="OPUNC08G01590"/>
</dbReference>
<dbReference type="InterPro" id="IPR005174">
    <property type="entry name" value="KIB1-4_b-propeller"/>
</dbReference>
<evidence type="ECO:0000313" key="2">
    <source>
        <dbReference type="EnsemblPlants" id="OPUNC08G01590.1"/>
    </source>
</evidence>
<dbReference type="eggNOG" id="ENOG502SVJV">
    <property type="taxonomic scope" value="Eukaryota"/>
</dbReference>
<dbReference type="Proteomes" id="UP000026962">
    <property type="component" value="Chromosome 8"/>
</dbReference>